<dbReference type="Proteomes" id="UP000028059">
    <property type="component" value="Unassembled WGS sequence"/>
</dbReference>
<gene>
    <name evidence="7 9" type="primary">pfdA</name>
    <name evidence="9" type="ORF">AAA799N04_00502</name>
</gene>
<keyword evidence="3 7" id="KW-0143">Chaperone</keyword>
<protein>
    <recommendedName>
        <fullName evidence="5 7">Prefoldin subunit alpha</fullName>
    </recommendedName>
    <alternativeName>
        <fullName evidence="6 7">GimC subunit alpha</fullName>
    </alternativeName>
</protein>
<feature type="region of interest" description="Disordered" evidence="8">
    <location>
        <begin position="118"/>
        <end position="149"/>
    </location>
</feature>
<dbReference type="GO" id="GO:0051082">
    <property type="term" value="F:unfolded protein binding"/>
    <property type="evidence" value="ECO:0007669"/>
    <property type="project" value="UniProtKB-UniRule"/>
</dbReference>
<reference evidence="9 10" key="1">
    <citation type="submission" date="2014-06" db="EMBL/GenBank/DDBJ databases">
        <authorList>
            <person name="Ngugi D.K."/>
            <person name="Blom J."/>
            <person name="Alam I."/>
            <person name="Rashid M."/>
            <person name="Ba Alawi W."/>
            <person name="Zhang G."/>
            <person name="Hikmawan T."/>
            <person name="Guan Y."/>
            <person name="Antunes A."/>
            <person name="Siam R."/>
            <person name="ElDorry H."/>
            <person name="Bajic V."/>
            <person name="Stingl U."/>
        </authorList>
    </citation>
    <scope>NUCLEOTIDE SEQUENCE [LARGE SCALE GENOMIC DNA]</scope>
    <source>
        <strain evidence="9">SCGC AAA799-N04</strain>
    </source>
</reference>
<organism evidence="9 10">
    <name type="scientific">Marine Group I thaumarchaeote SCGC AAA799-N04</name>
    <dbReference type="NCBI Taxonomy" id="1502293"/>
    <lineage>
        <taxon>Archaea</taxon>
        <taxon>Nitrososphaerota</taxon>
        <taxon>Marine Group I</taxon>
    </lineage>
</organism>
<comment type="subcellular location">
    <subcellularLocation>
        <location evidence="7">Cytoplasm</location>
    </subcellularLocation>
</comment>
<dbReference type="InterPro" id="IPR011599">
    <property type="entry name" value="PFD_alpha_archaea"/>
</dbReference>
<proteinExistence type="inferred from homology"/>
<evidence type="ECO:0000256" key="3">
    <source>
        <dbReference type="ARBA" id="ARBA00023186"/>
    </source>
</evidence>
<dbReference type="GO" id="GO:0016272">
    <property type="term" value="C:prefoldin complex"/>
    <property type="evidence" value="ECO:0007669"/>
    <property type="project" value="UniProtKB-UniRule"/>
</dbReference>
<evidence type="ECO:0000313" key="9">
    <source>
        <dbReference type="EMBL" id="KEQ56989.1"/>
    </source>
</evidence>
<evidence type="ECO:0000256" key="8">
    <source>
        <dbReference type="SAM" id="MobiDB-lite"/>
    </source>
</evidence>
<dbReference type="EMBL" id="JOKN01000006">
    <property type="protein sequence ID" value="KEQ56989.1"/>
    <property type="molecule type" value="Genomic_DNA"/>
</dbReference>
<dbReference type="Pfam" id="PF02996">
    <property type="entry name" value="Prefoldin"/>
    <property type="match status" value="1"/>
</dbReference>
<evidence type="ECO:0000256" key="7">
    <source>
        <dbReference type="HAMAP-Rule" id="MF_00308"/>
    </source>
</evidence>
<evidence type="ECO:0000256" key="2">
    <source>
        <dbReference type="ARBA" id="ARBA00011716"/>
    </source>
</evidence>
<comment type="function">
    <text evidence="4 7">Molecular chaperone capable of stabilizing a range of proteins. Seems to fulfill an ATP-independent, HSP70-like function in archaeal de novo protein folding.</text>
</comment>
<comment type="subunit">
    <text evidence="2 7">Heterohexamer of two alpha and four beta subunits.</text>
</comment>
<name>A0A081RP66_9ARCH</name>
<dbReference type="PATRIC" id="fig|1502293.3.peg.473"/>
<comment type="similarity">
    <text evidence="7">Belongs to the prefoldin alpha subunit family.</text>
</comment>
<dbReference type="HAMAP" id="MF_00308">
    <property type="entry name" value="PfdA"/>
    <property type="match status" value="1"/>
</dbReference>
<evidence type="ECO:0000256" key="5">
    <source>
        <dbReference type="ARBA" id="ARBA00044156"/>
    </source>
</evidence>
<comment type="similarity">
    <text evidence="1">Belongs to the prefoldin subunit alpha family.</text>
</comment>
<dbReference type="GO" id="GO:0006457">
    <property type="term" value="P:protein folding"/>
    <property type="evidence" value="ECO:0007669"/>
    <property type="project" value="UniProtKB-UniRule"/>
</dbReference>
<comment type="caution">
    <text evidence="9">The sequence shown here is derived from an EMBL/GenBank/DDBJ whole genome shotgun (WGS) entry which is preliminary data.</text>
</comment>
<dbReference type="AlphaFoldDB" id="A0A081RP66"/>
<evidence type="ECO:0000313" key="10">
    <source>
        <dbReference type="Proteomes" id="UP000028059"/>
    </source>
</evidence>
<feature type="compositionally biased region" description="Low complexity" evidence="8">
    <location>
        <begin position="136"/>
        <end position="149"/>
    </location>
</feature>
<dbReference type="CDD" id="cd23160">
    <property type="entry name" value="Prefoldin_alpha_GimC"/>
    <property type="match status" value="1"/>
</dbReference>
<dbReference type="InterPro" id="IPR004127">
    <property type="entry name" value="Prefoldin_subunit_alpha"/>
</dbReference>
<dbReference type="PANTHER" id="PTHR12674">
    <property type="entry name" value="PREFOLDIN SUBUNIT 5"/>
    <property type="match status" value="1"/>
</dbReference>
<dbReference type="InterPro" id="IPR009053">
    <property type="entry name" value="Prefoldin"/>
</dbReference>
<keyword evidence="10" id="KW-1185">Reference proteome</keyword>
<dbReference type="GO" id="GO:0005737">
    <property type="term" value="C:cytoplasm"/>
    <property type="evidence" value="ECO:0007669"/>
    <property type="project" value="UniProtKB-SubCell"/>
</dbReference>
<dbReference type="SUPFAM" id="SSF46579">
    <property type="entry name" value="Prefoldin"/>
    <property type="match status" value="1"/>
</dbReference>
<dbReference type="NCBIfam" id="TIGR00293">
    <property type="entry name" value="prefoldin subunit alpha"/>
    <property type="match status" value="1"/>
</dbReference>
<sequence length="149" mass="16394">MSQEQAEQLMQQMQMLETYFADLSQRENTFLGVFREATAAIESIKSLSKNPESDTLVPIGLGTYVPTKISSDSKIILNIGAGVAVEKDFASAINYLEERIKEIEIAIQDTAAKKQDAAQRLEQGKAQVNQMMRAMQQPGQQSGQPPKSG</sequence>
<accession>A0A081RP66</accession>
<dbReference type="PANTHER" id="PTHR12674:SF2">
    <property type="entry name" value="PREFOLDIN SUBUNIT 5"/>
    <property type="match status" value="1"/>
</dbReference>
<evidence type="ECO:0000256" key="4">
    <source>
        <dbReference type="ARBA" id="ARBA00025077"/>
    </source>
</evidence>
<keyword evidence="7" id="KW-0963">Cytoplasm</keyword>
<dbReference type="Gene3D" id="1.10.287.370">
    <property type="match status" value="1"/>
</dbReference>
<evidence type="ECO:0000256" key="1">
    <source>
        <dbReference type="ARBA" id="ARBA00010048"/>
    </source>
</evidence>
<evidence type="ECO:0000256" key="6">
    <source>
        <dbReference type="ARBA" id="ARBA00044231"/>
    </source>
</evidence>